<accession>A0A2P2JIT0</accession>
<keyword evidence="1" id="KW-0687">Ribonucleoprotein</keyword>
<proteinExistence type="predicted"/>
<dbReference type="EMBL" id="GGEC01012906">
    <property type="protein sequence ID" value="MBW93389.1"/>
    <property type="molecule type" value="Transcribed_RNA"/>
</dbReference>
<keyword evidence="1" id="KW-0689">Ribosomal protein</keyword>
<name>A0A2P2JIT0_RHIMU</name>
<dbReference type="AlphaFoldDB" id="A0A2P2JIT0"/>
<organism evidence="1">
    <name type="scientific">Rhizophora mucronata</name>
    <name type="common">Asiatic mangrove</name>
    <dbReference type="NCBI Taxonomy" id="61149"/>
    <lineage>
        <taxon>Eukaryota</taxon>
        <taxon>Viridiplantae</taxon>
        <taxon>Streptophyta</taxon>
        <taxon>Embryophyta</taxon>
        <taxon>Tracheophyta</taxon>
        <taxon>Spermatophyta</taxon>
        <taxon>Magnoliopsida</taxon>
        <taxon>eudicotyledons</taxon>
        <taxon>Gunneridae</taxon>
        <taxon>Pentapetalae</taxon>
        <taxon>rosids</taxon>
        <taxon>fabids</taxon>
        <taxon>Malpighiales</taxon>
        <taxon>Rhizophoraceae</taxon>
        <taxon>Rhizophora</taxon>
    </lineage>
</organism>
<reference evidence="1" key="1">
    <citation type="submission" date="2018-02" db="EMBL/GenBank/DDBJ databases">
        <title>Rhizophora mucronata_Transcriptome.</title>
        <authorList>
            <person name="Meera S.P."/>
            <person name="Sreeshan A."/>
            <person name="Augustine A."/>
        </authorList>
    </citation>
    <scope>NUCLEOTIDE SEQUENCE</scope>
    <source>
        <tissue evidence="1">Leaf</tissue>
    </source>
</reference>
<sequence length="25" mass="2723">MVSLLSTSSVMVLPVKVFTKICILN</sequence>
<dbReference type="GO" id="GO:0005840">
    <property type="term" value="C:ribosome"/>
    <property type="evidence" value="ECO:0007669"/>
    <property type="project" value="UniProtKB-KW"/>
</dbReference>
<protein>
    <submittedName>
        <fullName evidence="1">Ubiquitin-40S ribosomal protein S27a-like</fullName>
    </submittedName>
</protein>
<evidence type="ECO:0000313" key="1">
    <source>
        <dbReference type="EMBL" id="MBW93389.1"/>
    </source>
</evidence>